<dbReference type="EMBL" id="PVWQ01000001">
    <property type="protein sequence ID" value="RDW92964.1"/>
    <property type="molecule type" value="Genomic_DNA"/>
</dbReference>
<dbReference type="GeneID" id="38110656"/>
<name>A0A3D8T336_9EURO</name>
<dbReference type="OrthoDB" id="2687876at2759"/>
<evidence type="ECO:0000259" key="2">
    <source>
        <dbReference type="PROSITE" id="PS50181"/>
    </source>
</evidence>
<feature type="region of interest" description="Disordered" evidence="1">
    <location>
        <begin position="328"/>
        <end position="350"/>
    </location>
</feature>
<dbReference type="PROSITE" id="PS50181">
    <property type="entry name" value="FBOX"/>
    <property type="match status" value="1"/>
</dbReference>
<protein>
    <recommendedName>
        <fullName evidence="2">F-box domain-containing protein</fullName>
    </recommendedName>
</protein>
<keyword evidence="4" id="KW-1185">Reference proteome</keyword>
<reference evidence="3 4" key="1">
    <citation type="journal article" date="2018" name="IMA Fungus">
        <title>IMA Genome-F 9: Draft genome sequence of Annulohypoxylon stygium, Aspergillus mulundensis, Berkeleyomyces basicola (syn. Thielaviopsis basicola), Ceratocystis smalleyi, two Cercospora beticola strains, Coleophoma cylindrospora, Fusarium fracticaudum, Phialophora cf. hyalina, and Morchella septimelata.</title>
        <authorList>
            <person name="Wingfield B.D."/>
            <person name="Bills G.F."/>
            <person name="Dong Y."/>
            <person name="Huang W."/>
            <person name="Nel W.J."/>
            <person name="Swalarsk-Parry B.S."/>
            <person name="Vaghefi N."/>
            <person name="Wilken P.M."/>
            <person name="An Z."/>
            <person name="de Beer Z.W."/>
            <person name="De Vos L."/>
            <person name="Chen L."/>
            <person name="Duong T.A."/>
            <person name="Gao Y."/>
            <person name="Hammerbacher A."/>
            <person name="Kikkert J.R."/>
            <person name="Li Y."/>
            <person name="Li H."/>
            <person name="Li K."/>
            <person name="Li Q."/>
            <person name="Liu X."/>
            <person name="Ma X."/>
            <person name="Naidoo K."/>
            <person name="Pethybridge S.J."/>
            <person name="Sun J."/>
            <person name="Steenkamp E.T."/>
            <person name="van der Nest M.A."/>
            <person name="van Wyk S."/>
            <person name="Wingfield M.J."/>
            <person name="Xiong C."/>
            <person name="Yue Q."/>
            <person name="Zhang X."/>
        </authorList>
    </citation>
    <scope>NUCLEOTIDE SEQUENCE [LARGE SCALE GENOMIC DNA]</scope>
    <source>
        <strain evidence="3 4">DSM 5745</strain>
    </source>
</reference>
<dbReference type="Pfam" id="PF00646">
    <property type="entry name" value="F-box"/>
    <property type="match status" value="1"/>
</dbReference>
<dbReference type="InterPro" id="IPR036047">
    <property type="entry name" value="F-box-like_dom_sf"/>
</dbReference>
<dbReference type="AlphaFoldDB" id="A0A3D8T336"/>
<proteinExistence type="predicted"/>
<evidence type="ECO:0000256" key="1">
    <source>
        <dbReference type="SAM" id="MobiDB-lite"/>
    </source>
</evidence>
<evidence type="ECO:0000313" key="4">
    <source>
        <dbReference type="Proteomes" id="UP000256690"/>
    </source>
</evidence>
<comment type="caution">
    <text evidence="3">The sequence shown here is derived from an EMBL/GenBank/DDBJ whole genome shotgun (WGS) entry which is preliminary data.</text>
</comment>
<dbReference type="STRING" id="1810919.A0A3D8T336"/>
<organism evidence="3 4">
    <name type="scientific">Aspergillus mulundensis</name>
    <dbReference type="NCBI Taxonomy" id="1810919"/>
    <lineage>
        <taxon>Eukaryota</taxon>
        <taxon>Fungi</taxon>
        <taxon>Dikarya</taxon>
        <taxon>Ascomycota</taxon>
        <taxon>Pezizomycotina</taxon>
        <taxon>Eurotiomycetes</taxon>
        <taxon>Eurotiomycetidae</taxon>
        <taxon>Eurotiales</taxon>
        <taxon>Aspergillaceae</taxon>
        <taxon>Aspergillus</taxon>
        <taxon>Aspergillus subgen. Nidulantes</taxon>
    </lineage>
</organism>
<dbReference type="SUPFAM" id="SSF81383">
    <property type="entry name" value="F-box domain"/>
    <property type="match status" value="1"/>
</dbReference>
<evidence type="ECO:0000313" key="3">
    <source>
        <dbReference type="EMBL" id="RDW92964.1"/>
    </source>
</evidence>
<gene>
    <name evidence="3" type="ORF">DSM5745_00286</name>
</gene>
<accession>A0A3D8T336</accession>
<sequence length="350" mass="40053">MAALVMPPGYRSATEYHLHEEEADAIIQTTAYHRRDYCLSVIWFPPSQHVSIRSSIATPFQRTSAAGLGFLDRLPLELICETLCHLDMHSLFKLRQVNSASRRTVDSLPQYQRIVLHGLRIFCATLRTRVARDVSLHDFDTALCTKTCKLCGEFAGFMFLPSWTRCCIKCLQNAPETQMRKVSYVKKQIRLTRGEAFQLQPLYCLSGTYSMNEAAQKARIALVSLRHVVTVCRRHPKPDYPSNDELNKKFNFMASCALPYLDKETGEADRGVSCAGCQLALEKDTMGTSGRNSDYNADARDKVYSRDRFLDHFRWCDQAQLLWKSTDQGARRPPELPRFAQTGGYFRRRK</sequence>
<dbReference type="InterPro" id="IPR001810">
    <property type="entry name" value="F-box_dom"/>
</dbReference>
<dbReference type="Proteomes" id="UP000256690">
    <property type="component" value="Unassembled WGS sequence"/>
</dbReference>
<feature type="domain" description="F-box" evidence="2">
    <location>
        <begin position="68"/>
        <end position="114"/>
    </location>
</feature>
<dbReference type="RefSeq" id="XP_026608147.1">
    <property type="nucleotide sequence ID" value="XM_026742302.1"/>
</dbReference>